<comment type="caution">
    <text evidence="1">The sequence shown here is derived from an EMBL/GenBank/DDBJ whole genome shotgun (WGS) entry which is preliminary data.</text>
</comment>
<evidence type="ECO:0008006" key="3">
    <source>
        <dbReference type="Google" id="ProtNLM"/>
    </source>
</evidence>
<sequence>MSAVGYDSGENMILEEILKNRAGFEEKLRKLIGRPVLLIELDMFALPCGCSGITANMRGLEFDDLEVFEPQILPLVKEMAEKLGVKPTVTFARLVPGSSIVASLNWRTLCPRCYPEFARGAGKMPRPDLYMLLFERRK</sequence>
<evidence type="ECO:0000313" key="1">
    <source>
        <dbReference type="EMBL" id="KPQ45236.1"/>
    </source>
</evidence>
<dbReference type="Proteomes" id="UP000050360">
    <property type="component" value="Unassembled WGS sequence"/>
</dbReference>
<evidence type="ECO:0000313" key="2">
    <source>
        <dbReference type="Proteomes" id="UP000050360"/>
    </source>
</evidence>
<organism evidence="1 2">
    <name type="scientific">Candidatus Methanoperedens nitratireducens</name>
    <dbReference type="NCBI Taxonomy" id="1392998"/>
    <lineage>
        <taxon>Archaea</taxon>
        <taxon>Methanobacteriati</taxon>
        <taxon>Methanobacteriota</taxon>
        <taxon>Stenosarchaea group</taxon>
        <taxon>Methanomicrobia</taxon>
        <taxon>Methanosarcinales</taxon>
        <taxon>ANME-2 cluster</taxon>
        <taxon>Candidatus Methanoperedentaceae</taxon>
        <taxon>Candidatus Methanoperedens</taxon>
    </lineage>
</organism>
<proteinExistence type="predicted"/>
<reference evidence="1 2" key="1">
    <citation type="submission" date="2015-09" db="EMBL/GenBank/DDBJ databases">
        <title>A metagenomics-based metabolic model of nitrate-dependent anaerobic oxidation of methane by Methanoperedens-like archaea.</title>
        <authorList>
            <person name="Arshad A."/>
            <person name="Speth D.R."/>
            <person name="De Graaf R.M."/>
            <person name="Op Den Camp H.J."/>
            <person name="Jetten M.S."/>
            <person name="Welte C.U."/>
        </authorList>
    </citation>
    <scope>NUCLEOTIDE SEQUENCE [LARGE SCALE GENOMIC DNA]</scope>
</reference>
<name>A0A0P7ZLY5_9EURY</name>
<dbReference type="EMBL" id="LKCM01000015">
    <property type="protein sequence ID" value="KPQ45236.1"/>
    <property type="molecule type" value="Genomic_DNA"/>
</dbReference>
<dbReference type="InterPro" id="IPR020380">
    <property type="entry name" value="Uncharacterised_MJ1658"/>
</dbReference>
<dbReference type="AlphaFoldDB" id="A0A0P7ZLY5"/>
<accession>A0A0P7ZLY5</accession>
<gene>
    <name evidence="1" type="ORF">MPEBLZ_00117</name>
</gene>
<dbReference type="Pfam" id="PF17393">
    <property type="entry name" value="DUF5402"/>
    <property type="match status" value="1"/>
</dbReference>
<protein>
    <recommendedName>
        <fullName evidence="3">DUF5402 family protein</fullName>
    </recommendedName>
</protein>